<feature type="compositionally biased region" description="Low complexity" evidence="1">
    <location>
        <begin position="258"/>
        <end position="268"/>
    </location>
</feature>
<dbReference type="Gene3D" id="1.20.5.190">
    <property type="match status" value="1"/>
</dbReference>
<evidence type="ECO:0000256" key="1">
    <source>
        <dbReference type="SAM" id="MobiDB-lite"/>
    </source>
</evidence>
<comment type="caution">
    <text evidence="2">The sequence shown here is derived from an EMBL/GenBank/DDBJ whole genome shotgun (WGS) entry which is preliminary data.</text>
</comment>
<dbReference type="OrthoDB" id="76625at2759"/>
<dbReference type="Proteomes" id="UP000794436">
    <property type="component" value="Unassembled WGS sequence"/>
</dbReference>
<name>A0A8K1CM26_PYTOL</name>
<dbReference type="EMBL" id="SPLM01000036">
    <property type="protein sequence ID" value="TMW66022.1"/>
    <property type="molecule type" value="Genomic_DNA"/>
</dbReference>
<feature type="region of interest" description="Disordered" evidence="1">
    <location>
        <begin position="250"/>
        <end position="282"/>
    </location>
</feature>
<dbReference type="InterPro" id="IPR000048">
    <property type="entry name" value="IQ_motif_EF-hand-BS"/>
</dbReference>
<protein>
    <submittedName>
        <fullName evidence="2">Uncharacterized protein</fullName>
    </submittedName>
</protein>
<accession>A0A8K1CM26</accession>
<reference evidence="2" key="1">
    <citation type="submission" date="2019-03" db="EMBL/GenBank/DDBJ databases">
        <title>Long read genome sequence of the mycoparasitic Pythium oligandrum ATCC 38472 isolated from sugarbeet rhizosphere.</title>
        <authorList>
            <person name="Gaulin E."/>
        </authorList>
    </citation>
    <scope>NUCLEOTIDE SEQUENCE</scope>
    <source>
        <strain evidence="2">ATCC 38472_TT</strain>
    </source>
</reference>
<gene>
    <name evidence="2" type="ORF">Poli38472_003787</name>
</gene>
<keyword evidence="3" id="KW-1185">Reference proteome</keyword>
<dbReference type="Pfam" id="PF00612">
    <property type="entry name" value="IQ"/>
    <property type="match status" value="1"/>
</dbReference>
<dbReference type="AlphaFoldDB" id="A0A8K1CM26"/>
<dbReference type="SMART" id="SM00015">
    <property type="entry name" value="IQ"/>
    <property type="match status" value="2"/>
</dbReference>
<evidence type="ECO:0000313" key="3">
    <source>
        <dbReference type="Proteomes" id="UP000794436"/>
    </source>
</evidence>
<proteinExistence type="predicted"/>
<organism evidence="2 3">
    <name type="scientific">Pythium oligandrum</name>
    <name type="common">Mycoparasitic fungus</name>
    <dbReference type="NCBI Taxonomy" id="41045"/>
    <lineage>
        <taxon>Eukaryota</taxon>
        <taxon>Sar</taxon>
        <taxon>Stramenopiles</taxon>
        <taxon>Oomycota</taxon>
        <taxon>Peronosporomycetes</taxon>
        <taxon>Pythiales</taxon>
        <taxon>Pythiaceae</taxon>
        <taxon>Pythium</taxon>
    </lineage>
</organism>
<sequence>MPPREVRSMSKFEAMRRDQHPLYRTTTGYDYGRHLEIEDGPLSTPKHARIAGFTQEFIVGPFHDSSLSSIDKSKQRAESWGRKVEERTKQMHIKYEELQERLSVKKEQRKREREARRRAMEQQYEAAVIIQAHVRGHQVRTRLRQERYERSTLAAFRIQQKFRSHAEVKRAQAVLALKKQLRLDGYASKLQRIGRQFLLRLDAQRQLAARRQERMAKRGSQRGGDNDSGLNTQDEAACIIQRIMRKHVSQRRVNRQFSARSTASSSTGSDHKDGRDNGLGAGGAIHALRATKQKIARRAIVTMKQRKREKSTHRLTGY</sequence>
<dbReference type="PROSITE" id="PS50096">
    <property type="entry name" value="IQ"/>
    <property type="match status" value="1"/>
</dbReference>
<feature type="region of interest" description="Disordered" evidence="1">
    <location>
        <begin position="210"/>
        <end position="231"/>
    </location>
</feature>
<evidence type="ECO:0000313" key="2">
    <source>
        <dbReference type="EMBL" id="TMW66022.1"/>
    </source>
</evidence>